<organism evidence="1 2">
    <name type="scientific">Blepharisma stoltei</name>
    <dbReference type="NCBI Taxonomy" id="1481888"/>
    <lineage>
        <taxon>Eukaryota</taxon>
        <taxon>Sar</taxon>
        <taxon>Alveolata</taxon>
        <taxon>Ciliophora</taxon>
        <taxon>Postciliodesmatophora</taxon>
        <taxon>Heterotrichea</taxon>
        <taxon>Heterotrichida</taxon>
        <taxon>Blepharismidae</taxon>
        <taxon>Blepharisma</taxon>
    </lineage>
</organism>
<accession>A0AAU9ISJ2</accession>
<dbReference type="EMBL" id="CAJZBQ010000015">
    <property type="protein sequence ID" value="CAG9316077.1"/>
    <property type="molecule type" value="Genomic_DNA"/>
</dbReference>
<dbReference type="AlphaFoldDB" id="A0AAU9ISJ2"/>
<keyword evidence="2" id="KW-1185">Reference proteome</keyword>
<dbReference type="Proteomes" id="UP001162131">
    <property type="component" value="Unassembled WGS sequence"/>
</dbReference>
<protein>
    <submittedName>
        <fullName evidence="1">Uncharacterized protein</fullName>
    </submittedName>
</protein>
<proteinExistence type="predicted"/>
<reference evidence="1" key="1">
    <citation type="submission" date="2021-09" db="EMBL/GenBank/DDBJ databases">
        <authorList>
            <consortium name="AG Swart"/>
            <person name="Singh M."/>
            <person name="Singh A."/>
            <person name="Seah K."/>
            <person name="Emmerich C."/>
        </authorList>
    </citation>
    <scope>NUCLEOTIDE SEQUENCE</scope>
    <source>
        <strain evidence="1">ATCC30299</strain>
    </source>
</reference>
<sequence length="220" mass="25811">MIPQINQERYFHNKDRILFEKYMQAEDVRQFKPIGHSLIKQMQIEPAVNLIKNTRKIEILESKLLEEWKFKEEQRLRRMKKIDQEKDHDYGLLYQRVIRDSARQEAKLIRKSLPMGPKVDPLPYLKKTREALCNSLSLESEEEIINEKSTPDPGFVYLYPHEQIKKGIGFKIGNKTKIKSKSKSPSPVSSKTPSKLIKASIYHKANTSIDSPFNFKLLLK</sequence>
<comment type="caution">
    <text evidence="1">The sequence shown here is derived from an EMBL/GenBank/DDBJ whole genome shotgun (WGS) entry which is preliminary data.</text>
</comment>
<evidence type="ECO:0000313" key="1">
    <source>
        <dbReference type="EMBL" id="CAG9316077.1"/>
    </source>
</evidence>
<evidence type="ECO:0000313" key="2">
    <source>
        <dbReference type="Proteomes" id="UP001162131"/>
    </source>
</evidence>
<gene>
    <name evidence="1" type="ORF">BSTOLATCC_MIC15520</name>
</gene>
<name>A0AAU9ISJ2_9CILI</name>